<protein>
    <submittedName>
        <fullName evidence="1">Uncharacterized protein</fullName>
    </submittedName>
</protein>
<dbReference type="EMBL" id="GBXM01009921">
    <property type="protein sequence ID" value="JAH98656.1"/>
    <property type="molecule type" value="Transcribed_RNA"/>
</dbReference>
<sequence>MDRSLLPEGSVCKSLCPGWEGSATIFPARLRALEVCRSWRDGRLQPITLSAARMIRCSLPLSLAVAAAYQMVMEEVRMDSMMAV</sequence>
<accession>A0A0E9X861</accession>
<name>A0A0E9X861_ANGAN</name>
<organism evidence="1">
    <name type="scientific">Anguilla anguilla</name>
    <name type="common">European freshwater eel</name>
    <name type="synonym">Muraena anguilla</name>
    <dbReference type="NCBI Taxonomy" id="7936"/>
    <lineage>
        <taxon>Eukaryota</taxon>
        <taxon>Metazoa</taxon>
        <taxon>Chordata</taxon>
        <taxon>Craniata</taxon>
        <taxon>Vertebrata</taxon>
        <taxon>Euteleostomi</taxon>
        <taxon>Actinopterygii</taxon>
        <taxon>Neopterygii</taxon>
        <taxon>Teleostei</taxon>
        <taxon>Anguilliformes</taxon>
        <taxon>Anguillidae</taxon>
        <taxon>Anguilla</taxon>
    </lineage>
</organism>
<evidence type="ECO:0000313" key="1">
    <source>
        <dbReference type="EMBL" id="JAH98656.1"/>
    </source>
</evidence>
<dbReference type="AlphaFoldDB" id="A0A0E9X861"/>
<proteinExistence type="predicted"/>
<reference evidence="1" key="2">
    <citation type="journal article" date="2015" name="Fish Shellfish Immunol.">
        <title>Early steps in the European eel (Anguilla anguilla)-Vibrio vulnificus interaction in the gills: Role of the RtxA13 toxin.</title>
        <authorList>
            <person name="Callol A."/>
            <person name="Pajuelo D."/>
            <person name="Ebbesson L."/>
            <person name="Teles M."/>
            <person name="MacKenzie S."/>
            <person name="Amaro C."/>
        </authorList>
    </citation>
    <scope>NUCLEOTIDE SEQUENCE</scope>
</reference>
<reference evidence="1" key="1">
    <citation type="submission" date="2014-11" db="EMBL/GenBank/DDBJ databases">
        <authorList>
            <person name="Amaro Gonzalez C."/>
        </authorList>
    </citation>
    <scope>NUCLEOTIDE SEQUENCE</scope>
</reference>